<dbReference type="Pfam" id="PF03097">
    <property type="entry name" value="BRO1"/>
    <property type="match status" value="1"/>
</dbReference>
<dbReference type="GO" id="GO:0051497">
    <property type="term" value="P:negative regulation of stress fiber assembly"/>
    <property type="evidence" value="ECO:0007669"/>
    <property type="project" value="TreeGrafter"/>
</dbReference>
<dbReference type="PROSITE" id="PS50106">
    <property type="entry name" value="PDZ"/>
    <property type="match status" value="1"/>
</dbReference>
<dbReference type="Pfam" id="PF00595">
    <property type="entry name" value="PDZ"/>
    <property type="match status" value="1"/>
</dbReference>
<dbReference type="CDD" id="cd09244">
    <property type="entry name" value="BRO1_Rhophilin"/>
    <property type="match status" value="1"/>
</dbReference>
<gene>
    <name evidence="4" type="ORF">TCMB3V08_LOCUS6959</name>
</gene>
<evidence type="ECO:0000256" key="1">
    <source>
        <dbReference type="SAM" id="MobiDB-lite"/>
    </source>
</evidence>
<evidence type="ECO:0000313" key="4">
    <source>
        <dbReference type="EMBL" id="CAD7574342.1"/>
    </source>
</evidence>
<name>A0A7R9J8L2_TIMCA</name>
<dbReference type="InterPro" id="IPR001478">
    <property type="entry name" value="PDZ"/>
</dbReference>
<dbReference type="SUPFAM" id="SSF50156">
    <property type="entry name" value="PDZ domain-like"/>
    <property type="match status" value="1"/>
</dbReference>
<feature type="domain" description="PDZ" evidence="2">
    <location>
        <begin position="468"/>
        <end position="546"/>
    </location>
</feature>
<dbReference type="PROSITE" id="PS51180">
    <property type="entry name" value="BRO1"/>
    <property type="match status" value="1"/>
</dbReference>
<dbReference type="InterPro" id="IPR004328">
    <property type="entry name" value="BRO1_dom"/>
</dbReference>
<dbReference type="Gene3D" id="2.30.42.10">
    <property type="match status" value="1"/>
</dbReference>
<dbReference type="Gene3D" id="1.25.40.280">
    <property type="entry name" value="alix/aip1 like domains"/>
    <property type="match status" value="1"/>
</dbReference>
<dbReference type="PANTHER" id="PTHR23031">
    <property type="entry name" value="RHOPHILIN"/>
    <property type="match status" value="1"/>
</dbReference>
<dbReference type="InterPro" id="IPR038499">
    <property type="entry name" value="BRO1_sf"/>
</dbReference>
<accession>A0A7R9J8L2</accession>
<dbReference type="SMART" id="SM01041">
    <property type="entry name" value="BRO1"/>
    <property type="match status" value="1"/>
</dbReference>
<dbReference type="PANTHER" id="PTHR23031:SF15">
    <property type="entry name" value="LD12055P"/>
    <property type="match status" value="1"/>
</dbReference>
<organism evidence="4">
    <name type="scientific">Timema californicum</name>
    <name type="common">California timema</name>
    <name type="synonym">Walking stick</name>
    <dbReference type="NCBI Taxonomy" id="61474"/>
    <lineage>
        <taxon>Eukaryota</taxon>
        <taxon>Metazoa</taxon>
        <taxon>Ecdysozoa</taxon>
        <taxon>Arthropoda</taxon>
        <taxon>Hexapoda</taxon>
        <taxon>Insecta</taxon>
        <taxon>Pterygota</taxon>
        <taxon>Neoptera</taxon>
        <taxon>Polyneoptera</taxon>
        <taxon>Phasmatodea</taxon>
        <taxon>Timematodea</taxon>
        <taxon>Timematoidea</taxon>
        <taxon>Timematidae</taxon>
        <taxon>Timema</taxon>
    </lineage>
</organism>
<dbReference type="InterPro" id="IPR036034">
    <property type="entry name" value="PDZ_sf"/>
</dbReference>
<dbReference type="EMBL" id="OE182294">
    <property type="protein sequence ID" value="CAD7574342.1"/>
    <property type="molecule type" value="Genomic_DNA"/>
</dbReference>
<dbReference type="CDD" id="cd06712">
    <property type="entry name" value="PDZ_rhophilin-like"/>
    <property type="match status" value="1"/>
</dbReference>
<proteinExistence type="predicted"/>
<reference evidence="4" key="1">
    <citation type="submission" date="2020-11" db="EMBL/GenBank/DDBJ databases">
        <authorList>
            <person name="Tran Van P."/>
        </authorList>
    </citation>
    <scope>NUCLEOTIDE SEQUENCE</scope>
</reference>
<dbReference type="AlphaFoldDB" id="A0A7R9J8L2"/>
<dbReference type="InterPro" id="IPR047138">
    <property type="entry name" value="RHPN1_2"/>
</dbReference>
<feature type="compositionally biased region" description="Low complexity" evidence="1">
    <location>
        <begin position="554"/>
        <end position="582"/>
    </location>
</feature>
<sequence length="615" mass="69222">MSQKYVCLTSEARNAWEILTKVETVYTCNKLHVTPLFSNNNNDEDDKEIIVDVCCSTEPVMPMIPLGLKETKEIDFREPFKDFILEHYSEDGSQYEDPIAEFMDTRQAMRTPLRDSSGVGLLFQYYNQLYFVERRFFPPDRSLGIYFEWYDSLTGVPSCQRTVAFEKACVLFNMGAVYTQIGTKQDRLASKGLDSAVDSFLRASGTFRYILENFTNAPSMDLGPEMLDMLVQLMLAQARECLFEKLELQSRDRKQDVDVCLDLAQEAAQVSEVYGKVHTLISCQPVKDYVPYSWVCLAQVKREHYTALSHYHTALGVMGARMGDMSAQTRDTLQFLHAEDENKTRLEIRVPQDDDERKLLGRAHLRESLLLHEESQRLHRMCRELRGKAALSGVLKKCHTRALDAYTAAEEEDDFREVLDPPRILPSTKFQLSLTPPDFSQYRVEDLFRALGPVAIFSAKHHWTAPRSIQLQRLGGEGFGFSVRGDAPVIVAGVDQGSLADFGGMKEGDFIVAIGDKDVKWFPHEDVVKLIKLAGDSLSLKLVTPMDKNYLKQPKGGPKGSVSTSSSSSSGVSSGQPSPAGSMAAHSHKKLTWNPFRKTSAHGKDSVLDHNVILR</sequence>
<evidence type="ECO:0000259" key="2">
    <source>
        <dbReference type="PROSITE" id="PS50106"/>
    </source>
</evidence>
<dbReference type="SMART" id="SM00228">
    <property type="entry name" value="PDZ"/>
    <property type="match status" value="1"/>
</dbReference>
<protein>
    <submittedName>
        <fullName evidence="4">(California timema) hypothetical protein</fullName>
    </submittedName>
</protein>
<feature type="region of interest" description="Disordered" evidence="1">
    <location>
        <begin position="549"/>
        <end position="588"/>
    </location>
</feature>
<evidence type="ECO:0000259" key="3">
    <source>
        <dbReference type="PROSITE" id="PS51180"/>
    </source>
</evidence>
<feature type="domain" description="BRO1" evidence="3">
    <location>
        <begin position="62"/>
        <end position="454"/>
    </location>
</feature>